<dbReference type="AlphaFoldDB" id="A0A9W7G929"/>
<evidence type="ECO:0000256" key="1">
    <source>
        <dbReference type="SAM" id="MobiDB-lite"/>
    </source>
</evidence>
<dbReference type="Proteomes" id="UP001165082">
    <property type="component" value="Unassembled WGS sequence"/>
</dbReference>
<feature type="region of interest" description="Disordered" evidence="1">
    <location>
        <begin position="18"/>
        <end position="44"/>
    </location>
</feature>
<dbReference type="EMBL" id="BRXZ01007950">
    <property type="protein sequence ID" value="GMI36603.1"/>
    <property type="molecule type" value="Genomic_DNA"/>
</dbReference>
<protein>
    <submittedName>
        <fullName evidence="2">Uncharacterized protein</fullName>
    </submittedName>
</protein>
<accession>A0A9W7G929</accession>
<comment type="caution">
    <text evidence="2">The sequence shown here is derived from an EMBL/GenBank/DDBJ whole genome shotgun (WGS) entry which is preliminary data.</text>
</comment>
<evidence type="ECO:0000313" key="2">
    <source>
        <dbReference type="EMBL" id="GMI36603.1"/>
    </source>
</evidence>
<reference evidence="2" key="1">
    <citation type="submission" date="2022-07" db="EMBL/GenBank/DDBJ databases">
        <title>Genome analysis of Parmales, a sister group of diatoms, reveals the evolutionary specialization of diatoms from phago-mixotrophs to photoautotrophs.</title>
        <authorList>
            <person name="Ban H."/>
            <person name="Sato S."/>
            <person name="Yoshikawa S."/>
            <person name="Kazumasa Y."/>
            <person name="Nakamura Y."/>
            <person name="Ichinomiya M."/>
            <person name="Saitoh K."/>
            <person name="Sato N."/>
            <person name="Blanc-Mathieu R."/>
            <person name="Endo H."/>
            <person name="Kuwata A."/>
            <person name="Ogata H."/>
        </authorList>
    </citation>
    <scope>NUCLEOTIDE SEQUENCE</scope>
</reference>
<keyword evidence="3" id="KW-1185">Reference proteome</keyword>
<evidence type="ECO:0000313" key="3">
    <source>
        <dbReference type="Proteomes" id="UP001165082"/>
    </source>
</evidence>
<name>A0A9W7G929_9STRA</name>
<sequence length="105" mass="11109">MALLDITLVLASGTMVSTTHRPTNADEKIAAQASGPPPELNRQGFPPPELEAKIPNAAPNEINNLSVTSPALHKVAKNPVTTPAMTPNDNCPNQHTVLTEVLLEL</sequence>
<organism evidence="2 3">
    <name type="scientific">Triparma retinervis</name>
    <dbReference type="NCBI Taxonomy" id="2557542"/>
    <lineage>
        <taxon>Eukaryota</taxon>
        <taxon>Sar</taxon>
        <taxon>Stramenopiles</taxon>
        <taxon>Ochrophyta</taxon>
        <taxon>Bolidophyceae</taxon>
        <taxon>Parmales</taxon>
        <taxon>Triparmaceae</taxon>
        <taxon>Triparma</taxon>
    </lineage>
</organism>
<feature type="compositionally biased region" description="Pro residues" evidence="1">
    <location>
        <begin position="35"/>
        <end position="44"/>
    </location>
</feature>
<gene>
    <name evidence="2" type="ORF">TrRE_jg2211</name>
</gene>
<proteinExistence type="predicted"/>